<feature type="compositionally biased region" description="Polar residues" evidence="1">
    <location>
        <begin position="459"/>
        <end position="475"/>
    </location>
</feature>
<dbReference type="Pfam" id="PF10407">
    <property type="entry name" value="Cytokin_check_N"/>
    <property type="match status" value="1"/>
</dbReference>
<feature type="region of interest" description="Disordered" evidence="1">
    <location>
        <begin position="894"/>
        <end position="1196"/>
    </location>
</feature>
<gene>
    <name evidence="3" type="ORF">DM02DRAFT_727957</name>
</gene>
<protein>
    <recommendedName>
        <fullName evidence="2">Nucleolar protein Dnt1-like N-terminal domain-containing protein</fullName>
    </recommendedName>
</protein>
<feature type="compositionally biased region" description="Basic and acidic residues" evidence="1">
    <location>
        <begin position="520"/>
        <end position="539"/>
    </location>
</feature>
<feature type="region of interest" description="Disordered" evidence="1">
    <location>
        <begin position="291"/>
        <end position="864"/>
    </location>
</feature>
<feature type="compositionally biased region" description="Acidic residues" evidence="1">
    <location>
        <begin position="926"/>
        <end position="945"/>
    </location>
</feature>
<feature type="compositionally biased region" description="Basic and acidic residues" evidence="1">
    <location>
        <begin position="338"/>
        <end position="347"/>
    </location>
</feature>
<keyword evidence="4" id="KW-1185">Reference proteome</keyword>
<dbReference type="InterPro" id="IPR018844">
    <property type="entry name" value="Dnt1-like_N"/>
</dbReference>
<reference evidence="3 4" key="1">
    <citation type="journal article" date="2018" name="Sci. Rep.">
        <title>Comparative genomics provides insights into the lifestyle and reveals functional heterogeneity of dark septate endophytic fungi.</title>
        <authorList>
            <person name="Knapp D.G."/>
            <person name="Nemeth J.B."/>
            <person name="Barry K."/>
            <person name="Hainaut M."/>
            <person name="Henrissat B."/>
            <person name="Johnson J."/>
            <person name="Kuo A."/>
            <person name="Lim J.H.P."/>
            <person name="Lipzen A."/>
            <person name="Nolan M."/>
            <person name="Ohm R.A."/>
            <person name="Tamas L."/>
            <person name="Grigoriev I.V."/>
            <person name="Spatafora J.W."/>
            <person name="Nagy L.G."/>
            <person name="Kovacs G.M."/>
        </authorList>
    </citation>
    <scope>NUCLEOTIDE SEQUENCE [LARGE SCALE GENOMIC DNA]</scope>
    <source>
        <strain evidence="3 4">DSE2036</strain>
    </source>
</reference>
<feature type="compositionally biased region" description="Polar residues" evidence="1">
    <location>
        <begin position="950"/>
        <end position="962"/>
    </location>
</feature>
<feature type="compositionally biased region" description="Acidic residues" evidence="1">
    <location>
        <begin position="1016"/>
        <end position="1032"/>
    </location>
</feature>
<sequence>MAAPNGRMRLTVEVLPLTSENAHGPNRAAALAEFKGRKFALPVQLDHTFEQVWQQIEERYKKNYLSQLQATYFVIKKLQDAYDCDLDIRDTVGDIFEGETDPQMRMIKVVPSFVNRDFSMPATSFLRPTNTHKRAREMSIDIINKRRRLEEQTKALMETDPSRDHPMTSTESARNSSVTSTANPGLRPNEERSNRSRSGSSLIFVQNAQTGNEEYGVQIKEESPELGSVTPLVPPQESNGGFKKPLLPASKTIPVPLPEVTANATTENEDFEDGDAMMNTRSPLQDISTEAVSDSADMATDVGPPLAPAVDSQGSEIRRSPVSTPDPTETLETQESNNELRNHREESEAPFLHQPTTSSPRITYGARAKSSLEATQFARKAAHMLNGARPQPTTARTPRSQPRTSDVTVEPPKVRPTPQQKPSSASQTKLKWPSEDFSDFGKKRRTDSPASSMQSSSSRNMRPTPNLPSQRATSGDNRDSIESSFSRNLTSSPLTSRTPRRNSSPKVVVHVRTPPARPKPIPDVREIQESPEPTPREAPLDTQKATVPPKGIERVKEQPTGPRRTPIPLPDNIRNLAAAQRSLDNGTSAATTPKTSKTSKTGVRSMPKAVSKGQKQMASVAADDAQTSSINPTGSQNSSKPLRSRSSVYDVPSSESPPPRGSVRSLVPKSQTNQPKRTPVPLPLNVRHIYATKTEAQRKATSSESDSSAPQIVSPTLNKRLTRASIANLGSASQVDKVPGSQSARKQAFVSRLTNDENTENDMPSSGAESSSTNSEEDKHGKAQSKGMKTSGAKGGHEKLRRELDTARKVFGKRPPDPVRNLEVDLANGNDADTTSNATTERETSSNEQLDLNEKAAMDSIGTHQDDEYRKQFVDAANEQIMQEETSRIAAATRISPSWGFDGVDSSTNRLDQADEGATSKPQEEPTVDIESGENTETDNDDVDSEESKANSAVQSTRSSPDVSRRPARYLSHSPTPGESDSEDDDQASSPSRAASSEVEDGAAESKDGDSTESSSDTESETSDVEQDTDMADGDKTAPPSTNPQPSSPLPLATQPVTLVPATQNSLLQSLSQPSSTGNPASQTTAETPMVPASQPTPSAFGSSQSISQLAAARRAAYSKFPSVKQQLQAARTSSASTQQSKPFDPRTASLGKLAKKPGKTFDVSDSSSDEDSSSSSSSDDEPKNKKKKNAMCSVA</sequence>
<evidence type="ECO:0000313" key="3">
    <source>
        <dbReference type="EMBL" id="PVI01319.1"/>
    </source>
</evidence>
<proteinExistence type="predicted"/>
<dbReference type="AlphaFoldDB" id="A0A2V1DTE1"/>
<dbReference type="EMBL" id="KZ805359">
    <property type="protein sequence ID" value="PVI01319.1"/>
    <property type="molecule type" value="Genomic_DNA"/>
</dbReference>
<feature type="compositionally biased region" description="Low complexity" evidence="1">
    <location>
        <begin position="448"/>
        <end position="458"/>
    </location>
</feature>
<evidence type="ECO:0000313" key="4">
    <source>
        <dbReference type="Proteomes" id="UP000244855"/>
    </source>
</evidence>
<dbReference type="Proteomes" id="UP000244855">
    <property type="component" value="Unassembled WGS sequence"/>
</dbReference>
<feature type="compositionally biased region" description="Polar residues" evidence="1">
    <location>
        <begin position="1077"/>
        <end position="1087"/>
    </location>
</feature>
<feature type="region of interest" description="Disordered" evidence="1">
    <location>
        <begin position="156"/>
        <end position="201"/>
    </location>
</feature>
<feature type="compositionally biased region" description="Polar residues" evidence="1">
    <location>
        <begin position="625"/>
        <end position="647"/>
    </location>
</feature>
<feature type="compositionally biased region" description="Polar residues" evidence="1">
    <location>
        <begin position="728"/>
        <end position="745"/>
    </location>
</feature>
<name>A0A2V1DTE1_9PLEO</name>
<feature type="compositionally biased region" description="Polar residues" evidence="1">
    <location>
        <begin position="167"/>
        <end position="183"/>
    </location>
</feature>
<feature type="compositionally biased region" description="Low complexity" evidence="1">
    <location>
        <begin position="1064"/>
        <end position="1076"/>
    </location>
</feature>
<feature type="compositionally biased region" description="Low complexity" evidence="1">
    <location>
        <begin position="587"/>
        <end position="601"/>
    </location>
</feature>
<feature type="compositionally biased region" description="Polar residues" evidence="1">
    <location>
        <begin position="482"/>
        <end position="505"/>
    </location>
</feature>
<feature type="compositionally biased region" description="Basic and acidic residues" evidence="1">
    <location>
        <begin position="795"/>
        <end position="823"/>
    </location>
</feature>
<feature type="compositionally biased region" description="Low complexity" evidence="1">
    <location>
        <begin position="1126"/>
        <end position="1141"/>
    </location>
</feature>
<feature type="compositionally biased region" description="Low complexity" evidence="1">
    <location>
        <begin position="765"/>
        <end position="774"/>
    </location>
</feature>
<accession>A0A2V1DTE1</accession>
<feature type="domain" description="Nucleolar protein Dnt1-like N-terminal" evidence="2">
    <location>
        <begin position="38"/>
        <end position="97"/>
    </location>
</feature>
<feature type="compositionally biased region" description="Polar residues" evidence="1">
    <location>
        <begin position="1094"/>
        <end position="1109"/>
    </location>
</feature>
<feature type="compositionally biased region" description="Polar residues" evidence="1">
    <location>
        <begin position="699"/>
        <end position="719"/>
    </location>
</feature>
<dbReference type="OrthoDB" id="6365676at2759"/>
<feature type="compositionally biased region" description="Polar residues" evidence="1">
    <location>
        <begin position="321"/>
        <end position="337"/>
    </location>
</feature>
<evidence type="ECO:0000259" key="2">
    <source>
        <dbReference type="Pfam" id="PF10407"/>
    </source>
</evidence>
<feature type="region of interest" description="Disordered" evidence="1">
    <location>
        <begin position="226"/>
        <end position="250"/>
    </location>
</feature>
<evidence type="ECO:0000256" key="1">
    <source>
        <dbReference type="SAM" id="MobiDB-lite"/>
    </source>
</evidence>
<organism evidence="3 4">
    <name type="scientific">Periconia macrospinosa</name>
    <dbReference type="NCBI Taxonomy" id="97972"/>
    <lineage>
        <taxon>Eukaryota</taxon>
        <taxon>Fungi</taxon>
        <taxon>Dikarya</taxon>
        <taxon>Ascomycota</taxon>
        <taxon>Pezizomycotina</taxon>
        <taxon>Dothideomycetes</taxon>
        <taxon>Pleosporomycetidae</taxon>
        <taxon>Pleosporales</taxon>
        <taxon>Massarineae</taxon>
        <taxon>Periconiaceae</taxon>
        <taxon>Periconia</taxon>
    </lineage>
</organism>
<feature type="compositionally biased region" description="Polar residues" evidence="1">
    <location>
        <begin position="417"/>
        <end position="429"/>
    </location>
</feature>
<feature type="compositionally biased region" description="Polar residues" evidence="1">
    <location>
        <begin position="391"/>
        <end position="407"/>
    </location>
</feature>